<comment type="catalytic activity">
    <reaction evidence="1">
        <text>beta-D-fructose 1-phosphate + H2O = D-fructose + phosphate</text>
        <dbReference type="Rhea" id="RHEA:35603"/>
        <dbReference type="ChEBI" id="CHEBI:15377"/>
        <dbReference type="ChEBI" id="CHEBI:37721"/>
        <dbReference type="ChEBI" id="CHEBI:43474"/>
        <dbReference type="ChEBI" id="CHEBI:138881"/>
    </reaction>
</comment>
<keyword evidence="6" id="KW-0464">Manganese</keyword>
<dbReference type="PANTHER" id="PTHR12260">
    <property type="entry name" value="DAMAGE-CONTROL PHOSPHATASE ARMT1"/>
    <property type="match status" value="1"/>
</dbReference>
<evidence type="ECO:0000256" key="2">
    <source>
        <dbReference type="ARBA" id="ARBA00001936"/>
    </source>
</evidence>
<gene>
    <name evidence="9" type="ORF">BU204_32910</name>
</gene>
<evidence type="ECO:0000256" key="6">
    <source>
        <dbReference type="ARBA" id="ARBA00023211"/>
    </source>
</evidence>
<dbReference type="Gene3D" id="3.40.50.10880">
    <property type="entry name" value="Uncharacterised protein PF01937, DUF89, domain 3"/>
    <property type="match status" value="1"/>
</dbReference>
<dbReference type="InterPro" id="IPR002791">
    <property type="entry name" value="ARMT1-like_metal-bd"/>
</dbReference>
<reference evidence="9 10" key="1">
    <citation type="submission" date="2016-12" db="EMBL/GenBank/DDBJ databases">
        <title>The draft genome sequence of Actinophytocola sp. 11-183.</title>
        <authorList>
            <person name="Wang W."/>
            <person name="Yuan L."/>
        </authorList>
    </citation>
    <scope>NUCLEOTIDE SEQUENCE [LARGE SCALE GENOMIC DNA]</scope>
    <source>
        <strain evidence="9 10">11-183</strain>
    </source>
</reference>
<comment type="caution">
    <text evidence="9">The sequence shown here is derived from an EMBL/GenBank/DDBJ whole genome shotgun (WGS) entry which is preliminary data.</text>
</comment>
<evidence type="ECO:0000256" key="3">
    <source>
        <dbReference type="ARBA" id="ARBA00009519"/>
    </source>
</evidence>
<dbReference type="SUPFAM" id="SSF111321">
    <property type="entry name" value="AF1104-like"/>
    <property type="match status" value="1"/>
</dbReference>
<evidence type="ECO:0000313" key="9">
    <source>
        <dbReference type="EMBL" id="OLF09602.1"/>
    </source>
</evidence>
<dbReference type="EMBL" id="MSIE01000085">
    <property type="protein sequence ID" value="OLF09602.1"/>
    <property type="molecule type" value="Genomic_DNA"/>
</dbReference>
<dbReference type="Pfam" id="PF01937">
    <property type="entry name" value="ARMT1-like_dom"/>
    <property type="match status" value="1"/>
</dbReference>
<keyword evidence="4" id="KW-0479">Metal-binding</keyword>
<comment type="cofactor">
    <cofactor evidence="2">
        <name>Mn(2+)</name>
        <dbReference type="ChEBI" id="CHEBI:29035"/>
    </cofactor>
</comment>
<protein>
    <recommendedName>
        <fullName evidence="8">Damage-control phosphatase ARMT1-like metal-binding domain-containing protein</fullName>
    </recommendedName>
</protein>
<evidence type="ECO:0000256" key="1">
    <source>
        <dbReference type="ARBA" id="ARBA00001326"/>
    </source>
</evidence>
<evidence type="ECO:0000256" key="4">
    <source>
        <dbReference type="ARBA" id="ARBA00022723"/>
    </source>
</evidence>
<comment type="catalytic activity">
    <reaction evidence="7">
        <text>beta-D-fructose 6-phosphate = dihydroxyacetone + D-glyceraldehyde 3-phosphate</text>
        <dbReference type="Rhea" id="RHEA:28002"/>
        <dbReference type="ChEBI" id="CHEBI:16016"/>
        <dbReference type="ChEBI" id="CHEBI:57634"/>
        <dbReference type="ChEBI" id="CHEBI:59776"/>
    </reaction>
</comment>
<evidence type="ECO:0000313" key="10">
    <source>
        <dbReference type="Proteomes" id="UP000185596"/>
    </source>
</evidence>
<dbReference type="Proteomes" id="UP000185596">
    <property type="component" value="Unassembled WGS sequence"/>
</dbReference>
<dbReference type="AlphaFoldDB" id="A0A1Q8C5G7"/>
<evidence type="ECO:0000259" key="8">
    <source>
        <dbReference type="Pfam" id="PF01937"/>
    </source>
</evidence>
<dbReference type="GO" id="GO:0016791">
    <property type="term" value="F:phosphatase activity"/>
    <property type="evidence" value="ECO:0007669"/>
    <property type="project" value="TreeGrafter"/>
</dbReference>
<keyword evidence="10" id="KW-1185">Reference proteome</keyword>
<evidence type="ECO:0000256" key="5">
    <source>
        <dbReference type="ARBA" id="ARBA00022801"/>
    </source>
</evidence>
<dbReference type="InterPro" id="IPR036075">
    <property type="entry name" value="ARMT-1-like_metal-bd_sf"/>
</dbReference>
<dbReference type="STRING" id="1912961.BU204_32910"/>
<feature type="domain" description="Damage-control phosphatase ARMT1-like metal-binding" evidence="8">
    <location>
        <begin position="21"/>
        <end position="361"/>
    </location>
</feature>
<accession>A0A1Q8C5G7</accession>
<comment type="similarity">
    <text evidence="3">Belongs to the damage-control phosphatase family. Sugar phosphate phosphatase III subfamily.</text>
</comment>
<name>A0A1Q8C5G7_9PSEU</name>
<evidence type="ECO:0000256" key="7">
    <source>
        <dbReference type="ARBA" id="ARBA00048809"/>
    </source>
</evidence>
<proteinExistence type="inferred from homology"/>
<dbReference type="InterPro" id="IPR039763">
    <property type="entry name" value="ARMT1"/>
</dbReference>
<dbReference type="GO" id="GO:0006974">
    <property type="term" value="P:DNA damage response"/>
    <property type="evidence" value="ECO:0007669"/>
    <property type="project" value="TreeGrafter"/>
</dbReference>
<dbReference type="PANTHER" id="PTHR12260:SF6">
    <property type="entry name" value="DAMAGE-CONTROL PHOSPHATASE ARMT1"/>
    <property type="match status" value="1"/>
</dbReference>
<sequence length="386" mass="42039">MPDVPQILSNVPGSLPWGVWRERHPALIAKVAAGLPYPPDRRRALDELAEEITGPVRPLPADAHDRDLWAEWGREYLGAHWQDVPFLWAESYFYRKLLHAVGYFADGPWRGVDPFEPFKTAELLGGALESDLAALDPLAALPDAEQDAALLTASLWGNRADLGFQVTARRDPDERDPSTPLVADQSARLWTLLEEAAPAGVCLVVDNAARELVPDLLLADHLLATGRAATVLLHVKPTPYFVSDATPADVTAALRRLVAASGAAGEAGRRLWQGVVDGVVAIRAHPFSCAPWSYHHMPADLAEDFAAASLTIMKGDLNYRRLVGDRWWPPTTPFAAATDYFPGPVAALRTLKSDVVVGVPDEVLTHLDADGEPWRTTGTHALVQVR</sequence>
<keyword evidence="5" id="KW-0378">Hydrolase</keyword>
<organism evidence="9 10">
    <name type="scientific">Actinophytocola xanthii</name>
    <dbReference type="NCBI Taxonomy" id="1912961"/>
    <lineage>
        <taxon>Bacteria</taxon>
        <taxon>Bacillati</taxon>
        <taxon>Actinomycetota</taxon>
        <taxon>Actinomycetes</taxon>
        <taxon>Pseudonocardiales</taxon>
        <taxon>Pseudonocardiaceae</taxon>
    </lineage>
</organism>
<dbReference type="Gene3D" id="1.20.930.60">
    <property type="match status" value="1"/>
</dbReference>
<dbReference type="GO" id="GO:0046872">
    <property type="term" value="F:metal ion binding"/>
    <property type="evidence" value="ECO:0007669"/>
    <property type="project" value="UniProtKB-KW"/>
</dbReference>